<gene>
    <name evidence="1" type="ORF">GOODEAATRI_009151</name>
</gene>
<comment type="caution">
    <text evidence="1">The sequence shown here is derived from an EMBL/GenBank/DDBJ whole genome shotgun (WGS) entry which is preliminary data.</text>
</comment>
<evidence type="ECO:0000313" key="1">
    <source>
        <dbReference type="EMBL" id="MEQ2164679.1"/>
    </source>
</evidence>
<sequence length="70" mass="7560">MFSHRWRFGGGRFTDVDLFADSSESAAETLSQAIRAAASEEPDADGSVSFGQLRGTVVGLRYYTGVVRIS</sequence>
<proteinExistence type="predicted"/>
<evidence type="ECO:0000313" key="2">
    <source>
        <dbReference type="Proteomes" id="UP001476798"/>
    </source>
</evidence>
<dbReference type="EMBL" id="JAHRIO010020495">
    <property type="protein sequence ID" value="MEQ2164679.1"/>
    <property type="molecule type" value="Genomic_DNA"/>
</dbReference>
<accession>A0ABV0MZV9</accession>
<name>A0ABV0MZV9_9TELE</name>
<keyword evidence="2" id="KW-1185">Reference proteome</keyword>
<feature type="non-terminal residue" evidence="1">
    <location>
        <position position="1"/>
    </location>
</feature>
<protein>
    <submittedName>
        <fullName evidence="1">Uncharacterized protein</fullName>
    </submittedName>
</protein>
<reference evidence="1 2" key="1">
    <citation type="submission" date="2021-06" db="EMBL/GenBank/DDBJ databases">
        <authorList>
            <person name="Palmer J.M."/>
        </authorList>
    </citation>
    <scope>NUCLEOTIDE SEQUENCE [LARGE SCALE GENOMIC DNA]</scope>
    <source>
        <strain evidence="1 2">GA_2019</strain>
        <tissue evidence="1">Muscle</tissue>
    </source>
</reference>
<dbReference type="Proteomes" id="UP001476798">
    <property type="component" value="Unassembled WGS sequence"/>
</dbReference>
<organism evidence="1 2">
    <name type="scientific">Goodea atripinnis</name>
    <dbReference type="NCBI Taxonomy" id="208336"/>
    <lineage>
        <taxon>Eukaryota</taxon>
        <taxon>Metazoa</taxon>
        <taxon>Chordata</taxon>
        <taxon>Craniata</taxon>
        <taxon>Vertebrata</taxon>
        <taxon>Euteleostomi</taxon>
        <taxon>Actinopterygii</taxon>
        <taxon>Neopterygii</taxon>
        <taxon>Teleostei</taxon>
        <taxon>Neoteleostei</taxon>
        <taxon>Acanthomorphata</taxon>
        <taxon>Ovalentaria</taxon>
        <taxon>Atherinomorphae</taxon>
        <taxon>Cyprinodontiformes</taxon>
        <taxon>Goodeidae</taxon>
        <taxon>Goodea</taxon>
    </lineage>
</organism>